<keyword evidence="3" id="KW-1185">Reference proteome</keyword>
<protein>
    <submittedName>
        <fullName evidence="2">Phosphoenolpyruvate-utilizing protein</fullName>
    </submittedName>
</protein>
<dbReference type="PANTHER" id="PTHR43615">
    <property type="entry name" value="PHOSPHOENOLPYRUVATE SYNTHASE-RELATED"/>
    <property type="match status" value="1"/>
</dbReference>
<dbReference type="GO" id="GO:0016772">
    <property type="term" value="F:transferase activity, transferring phosphorus-containing groups"/>
    <property type="evidence" value="ECO:0007669"/>
    <property type="project" value="InterPro"/>
</dbReference>
<dbReference type="InterPro" id="IPR008279">
    <property type="entry name" value="PEP-util_enz_mobile_dom"/>
</dbReference>
<dbReference type="AlphaFoldDB" id="A0A7X6LZU5"/>
<dbReference type="SUPFAM" id="SSF52009">
    <property type="entry name" value="Phosphohistidine domain"/>
    <property type="match status" value="1"/>
</dbReference>
<dbReference type="Pfam" id="PF00391">
    <property type="entry name" value="PEP-utilizers"/>
    <property type="match status" value="1"/>
</dbReference>
<dbReference type="Proteomes" id="UP000523447">
    <property type="component" value="Unassembled WGS sequence"/>
</dbReference>
<name>A0A7X6LZU5_9NOCA</name>
<dbReference type="InterPro" id="IPR051549">
    <property type="entry name" value="PEP_Utilizing_Enz"/>
</dbReference>
<evidence type="ECO:0000313" key="2">
    <source>
        <dbReference type="EMBL" id="NKY87602.1"/>
    </source>
</evidence>
<dbReference type="Gene3D" id="3.50.30.10">
    <property type="entry name" value="Phosphohistidine domain"/>
    <property type="match status" value="1"/>
</dbReference>
<comment type="caution">
    <text evidence="2">The sequence shown here is derived from an EMBL/GenBank/DDBJ whole genome shotgun (WGS) entry which is preliminary data.</text>
</comment>
<sequence>MVDITRPWVVDNELSSRWPVYTRGNVGEVSSTAATPLFWSMVGGPPAEREWKQALVEFGAFDLDEFRPDVIDIQGLVHGYVYLNLSNMRTFGARMPGATPDLMDRTYLGDKEAPPYEPHPDDDKPEYTERILATVQRVLSETARPDVEEHRKAAEKLRSQRPDLSTLTDAELVAREREVMSVDYPPLLRTHLRMVYEGSVVTGALDDALASLGDPTLTVRLMSGLGNIASAAPNEAMWQLGRQVAGSYVLTAEFDKGVAGLEQRLRASSDPAAVSFVEGFDDLLYRFGSRSTQEWEANAKTWESFPAIPLGMIDRMRLQPESKNPAEQGKRLRAEREALLDEVRQRLAGKPDELAGLENVLRSVTVYSIAREQSKTNTIRVLHEARLCLVELGRRYADRGIFDRADDIVMLREDELDALVNDPQAFKRTIEERWEWWKLLSELEPPVLIEKGKVPPVTEWGKRVNPTAETAESGDVLTGLSACAGVATGRARIIEDPEDGVDLEPGEILVAPWTDPGWTPLFTSAEAVVVNVGSSMSHAAIVSRELGIPCVLGVKDATKRITDGMILTVDGAAGTVTIH</sequence>
<dbReference type="PANTHER" id="PTHR43615:SF1">
    <property type="entry name" value="PPDK_N DOMAIN-CONTAINING PROTEIN"/>
    <property type="match status" value="1"/>
</dbReference>
<reference evidence="2 3" key="1">
    <citation type="submission" date="2020-04" db="EMBL/GenBank/DDBJ databases">
        <title>MicrobeNet Type strains.</title>
        <authorList>
            <person name="Nicholson A.C."/>
        </authorList>
    </citation>
    <scope>NUCLEOTIDE SEQUENCE [LARGE SCALE GENOMIC DNA]</scope>
    <source>
        <strain evidence="2 3">DSM 44445</strain>
    </source>
</reference>
<accession>A0A7X6LZU5</accession>
<dbReference type="EMBL" id="JAAXPE010000019">
    <property type="protein sequence ID" value="NKY87602.1"/>
    <property type="molecule type" value="Genomic_DNA"/>
</dbReference>
<organism evidence="2 3">
    <name type="scientific">Nocardia veterana</name>
    <dbReference type="NCBI Taxonomy" id="132249"/>
    <lineage>
        <taxon>Bacteria</taxon>
        <taxon>Bacillati</taxon>
        <taxon>Actinomycetota</taxon>
        <taxon>Actinomycetes</taxon>
        <taxon>Mycobacteriales</taxon>
        <taxon>Nocardiaceae</taxon>
        <taxon>Nocardia</taxon>
    </lineage>
</organism>
<evidence type="ECO:0000313" key="3">
    <source>
        <dbReference type="Proteomes" id="UP000523447"/>
    </source>
</evidence>
<gene>
    <name evidence="2" type="ORF">HGA07_18445</name>
</gene>
<dbReference type="InterPro" id="IPR036637">
    <property type="entry name" value="Phosphohistidine_dom_sf"/>
</dbReference>
<keyword evidence="2" id="KW-0670">Pyruvate</keyword>
<evidence type="ECO:0000259" key="1">
    <source>
        <dbReference type="Pfam" id="PF00391"/>
    </source>
</evidence>
<feature type="domain" description="PEP-utilising enzyme mobile" evidence="1">
    <location>
        <begin position="504"/>
        <end position="574"/>
    </location>
</feature>
<proteinExistence type="predicted"/>